<dbReference type="Proteomes" id="UP000756703">
    <property type="component" value="Unassembled WGS sequence"/>
</dbReference>
<dbReference type="AlphaFoldDB" id="A0A932YY27"/>
<gene>
    <name evidence="1" type="ORF">HY473_02675</name>
</gene>
<organism evidence="1 2">
    <name type="scientific">Candidatus Sungiibacteriota bacterium</name>
    <dbReference type="NCBI Taxonomy" id="2750080"/>
    <lineage>
        <taxon>Bacteria</taxon>
        <taxon>Candidatus Sungiibacteriota</taxon>
    </lineage>
</organism>
<dbReference type="EMBL" id="JACQMI010000019">
    <property type="protein sequence ID" value="MBI4132964.1"/>
    <property type="molecule type" value="Genomic_DNA"/>
</dbReference>
<accession>A0A932YY27</accession>
<name>A0A932YY27_9BACT</name>
<proteinExistence type="predicted"/>
<comment type="caution">
    <text evidence="1">The sequence shown here is derived from an EMBL/GenBank/DDBJ whole genome shotgun (WGS) entry which is preliminary data.</text>
</comment>
<evidence type="ECO:0000313" key="1">
    <source>
        <dbReference type="EMBL" id="MBI4132964.1"/>
    </source>
</evidence>
<reference evidence="1" key="1">
    <citation type="submission" date="2020-07" db="EMBL/GenBank/DDBJ databases">
        <title>Huge and variable diversity of episymbiotic CPR bacteria and DPANN archaea in groundwater ecosystems.</title>
        <authorList>
            <person name="He C.Y."/>
            <person name="Keren R."/>
            <person name="Whittaker M."/>
            <person name="Farag I.F."/>
            <person name="Doudna J."/>
            <person name="Cate J.H.D."/>
            <person name="Banfield J.F."/>
        </authorList>
    </citation>
    <scope>NUCLEOTIDE SEQUENCE</scope>
    <source>
        <strain evidence="1">NC_groundwater_1225_Ag_S-0.1um_56_177</strain>
    </source>
</reference>
<sequence>MNHGPSDPHTVQTRQFGGADFVSVLHLQRKGGWKHRRRGATPAPAVEPYEAAAMAEAPMRLADGPLKALLGPRTLAEEPRNPNEHPD</sequence>
<evidence type="ECO:0000313" key="2">
    <source>
        <dbReference type="Proteomes" id="UP000756703"/>
    </source>
</evidence>
<protein>
    <submittedName>
        <fullName evidence="1">Uncharacterized protein</fullName>
    </submittedName>
</protein>